<feature type="domain" description="C2H2-type" evidence="9">
    <location>
        <begin position="21"/>
        <end position="48"/>
    </location>
</feature>
<reference evidence="10" key="3">
    <citation type="submission" date="2025-09" db="UniProtKB">
        <authorList>
            <consortium name="Ensembl"/>
        </authorList>
    </citation>
    <scope>IDENTIFICATION</scope>
</reference>
<dbReference type="Pfam" id="PF00096">
    <property type="entry name" value="zf-C2H2"/>
    <property type="match status" value="2"/>
</dbReference>
<keyword evidence="5" id="KW-0862">Zinc</keyword>
<feature type="domain" description="C2H2-type" evidence="9">
    <location>
        <begin position="49"/>
        <end position="77"/>
    </location>
</feature>
<evidence type="ECO:0000256" key="5">
    <source>
        <dbReference type="ARBA" id="ARBA00022833"/>
    </source>
</evidence>
<keyword evidence="8" id="KW-1133">Transmembrane helix</keyword>
<dbReference type="PANTHER" id="PTHR24394">
    <property type="entry name" value="ZINC FINGER PROTEIN"/>
    <property type="match status" value="1"/>
</dbReference>
<dbReference type="GO" id="GO:0045893">
    <property type="term" value="P:positive regulation of DNA-templated transcription"/>
    <property type="evidence" value="ECO:0007669"/>
    <property type="project" value="UniProtKB-ARBA"/>
</dbReference>
<evidence type="ECO:0000256" key="6">
    <source>
        <dbReference type="ARBA" id="ARBA00023242"/>
    </source>
</evidence>
<evidence type="ECO:0000256" key="4">
    <source>
        <dbReference type="ARBA" id="ARBA00022771"/>
    </source>
</evidence>
<accession>A0A673BF98</accession>
<dbReference type="AlphaFoldDB" id="A0A673BF98"/>
<sequence>GSGPGALCNGRPGSGSKSRRFICDQCGKKFTQSAHLKSHLSVHTGERPYACSICSRSFIVQYSLKLHMKKCHPNSVGLSAGGSPILWFILSMLLVIIFIFAPFIDYFGYFCSFFCLFYSFFVFLLHFSTFFAFFRIIIL</sequence>
<comment type="subcellular location">
    <subcellularLocation>
        <location evidence="1">Nucleus</location>
    </subcellularLocation>
</comment>
<reference evidence="10" key="2">
    <citation type="submission" date="2025-08" db="UniProtKB">
        <authorList>
            <consortium name="Ensembl"/>
        </authorList>
    </citation>
    <scope>IDENTIFICATION</scope>
</reference>
<evidence type="ECO:0000259" key="9">
    <source>
        <dbReference type="PROSITE" id="PS50157"/>
    </source>
</evidence>
<keyword evidence="6" id="KW-0539">Nucleus</keyword>
<dbReference type="Proteomes" id="UP000472271">
    <property type="component" value="Chromosome 17"/>
</dbReference>
<dbReference type="FunFam" id="3.30.160.60:FF:000625">
    <property type="entry name" value="Zinc finger protein 536"/>
    <property type="match status" value="1"/>
</dbReference>
<keyword evidence="3" id="KW-0677">Repeat</keyword>
<evidence type="ECO:0000256" key="1">
    <source>
        <dbReference type="ARBA" id="ARBA00004123"/>
    </source>
</evidence>
<dbReference type="Gene3D" id="3.30.160.60">
    <property type="entry name" value="Classic Zinc Finger"/>
    <property type="match status" value="2"/>
</dbReference>
<dbReference type="InterPro" id="IPR036236">
    <property type="entry name" value="Znf_C2H2_sf"/>
</dbReference>
<dbReference type="PROSITE" id="PS50157">
    <property type="entry name" value="ZINC_FINGER_C2H2_2"/>
    <property type="match status" value="2"/>
</dbReference>
<dbReference type="Ensembl" id="ENSSORT00005040990.1">
    <property type="protein sequence ID" value="ENSSORP00005039954.1"/>
    <property type="gene ID" value="ENSSORG00005018648.1"/>
</dbReference>
<dbReference type="PROSITE" id="PS00028">
    <property type="entry name" value="ZINC_FINGER_C2H2_1"/>
    <property type="match status" value="2"/>
</dbReference>
<evidence type="ECO:0000313" key="11">
    <source>
        <dbReference type="Proteomes" id="UP000472271"/>
    </source>
</evidence>
<organism evidence="10 11">
    <name type="scientific">Sphaeramia orbicularis</name>
    <name type="common">orbiculate cardinalfish</name>
    <dbReference type="NCBI Taxonomy" id="375764"/>
    <lineage>
        <taxon>Eukaryota</taxon>
        <taxon>Metazoa</taxon>
        <taxon>Chordata</taxon>
        <taxon>Craniata</taxon>
        <taxon>Vertebrata</taxon>
        <taxon>Euteleostomi</taxon>
        <taxon>Actinopterygii</taxon>
        <taxon>Neopterygii</taxon>
        <taxon>Teleostei</taxon>
        <taxon>Neoteleostei</taxon>
        <taxon>Acanthomorphata</taxon>
        <taxon>Gobiaria</taxon>
        <taxon>Kurtiformes</taxon>
        <taxon>Apogonoidei</taxon>
        <taxon>Apogonidae</taxon>
        <taxon>Apogoninae</taxon>
        <taxon>Sphaeramia</taxon>
    </lineage>
</organism>
<dbReference type="FunFam" id="3.30.160.60:FF:001732">
    <property type="entry name" value="Zgc:162936"/>
    <property type="match status" value="1"/>
</dbReference>
<evidence type="ECO:0000256" key="2">
    <source>
        <dbReference type="ARBA" id="ARBA00022723"/>
    </source>
</evidence>
<evidence type="ECO:0000256" key="3">
    <source>
        <dbReference type="ARBA" id="ARBA00022737"/>
    </source>
</evidence>
<dbReference type="SUPFAM" id="SSF57667">
    <property type="entry name" value="beta-beta-alpha zinc fingers"/>
    <property type="match status" value="1"/>
</dbReference>
<name>A0A673BF98_9TELE</name>
<proteinExistence type="predicted"/>
<keyword evidence="4 7" id="KW-0863">Zinc-finger</keyword>
<dbReference type="GO" id="GO:0005634">
    <property type="term" value="C:nucleus"/>
    <property type="evidence" value="ECO:0007669"/>
    <property type="project" value="UniProtKB-SubCell"/>
</dbReference>
<keyword evidence="8" id="KW-0472">Membrane</keyword>
<dbReference type="PANTHER" id="PTHR24394:SF29">
    <property type="entry name" value="MYONEURIN"/>
    <property type="match status" value="1"/>
</dbReference>
<dbReference type="InterPro" id="IPR013087">
    <property type="entry name" value="Znf_C2H2_type"/>
</dbReference>
<keyword evidence="2" id="KW-0479">Metal-binding</keyword>
<feature type="transmembrane region" description="Helical" evidence="8">
    <location>
        <begin position="76"/>
        <end position="100"/>
    </location>
</feature>
<dbReference type="InParanoid" id="A0A673BF98"/>
<evidence type="ECO:0000313" key="10">
    <source>
        <dbReference type="Ensembl" id="ENSSORP00005039954.1"/>
    </source>
</evidence>
<feature type="transmembrane region" description="Helical" evidence="8">
    <location>
        <begin position="106"/>
        <end position="134"/>
    </location>
</feature>
<dbReference type="GO" id="GO:0008270">
    <property type="term" value="F:zinc ion binding"/>
    <property type="evidence" value="ECO:0007669"/>
    <property type="project" value="UniProtKB-KW"/>
</dbReference>
<evidence type="ECO:0000256" key="7">
    <source>
        <dbReference type="PROSITE-ProRule" id="PRU00042"/>
    </source>
</evidence>
<reference evidence="10" key="1">
    <citation type="submission" date="2019-06" db="EMBL/GenBank/DDBJ databases">
        <authorList>
            <consortium name="Wellcome Sanger Institute Data Sharing"/>
        </authorList>
    </citation>
    <scope>NUCLEOTIDE SEQUENCE [LARGE SCALE GENOMIC DNA]</scope>
</reference>
<dbReference type="GO" id="GO:0005694">
    <property type="term" value="C:chromosome"/>
    <property type="evidence" value="ECO:0007669"/>
    <property type="project" value="UniProtKB-ARBA"/>
</dbReference>
<dbReference type="GO" id="GO:0000981">
    <property type="term" value="F:DNA-binding transcription factor activity, RNA polymerase II-specific"/>
    <property type="evidence" value="ECO:0007669"/>
    <property type="project" value="TreeGrafter"/>
</dbReference>
<keyword evidence="11" id="KW-1185">Reference proteome</keyword>
<protein>
    <recommendedName>
        <fullName evidence="9">C2H2-type domain-containing protein</fullName>
    </recommendedName>
</protein>
<dbReference type="GO" id="GO:0043565">
    <property type="term" value="F:sequence-specific DNA binding"/>
    <property type="evidence" value="ECO:0007669"/>
    <property type="project" value="UniProtKB-ARBA"/>
</dbReference>
<evidence type="ECO:0000256" key="8">
    <source>
        <dbReference type="SAM" id="Phobius"/>
    </source>
</evidence>
<dbReference type="SMART" id="SM00355">
    <property type="entry name" value="ZnF_C2H2"/>
    <property type="match status" value="2"/>
</dbReference>
<keyword evidence="8" id="KW-0812">Transmembrane</keyword>